<gene>
    <name evidence="1" type="ORF">PSON_ATCC_30995.1.T0790182</name>
</gene>
<proteinExistence type="predicted"/>
<name>A0A8S1PJ43_9CILI</name>
<accession>A0A8S1PJ43</accession>
<evidence type="ECO:0000313" key="2">
    <source>
        <dbReference type="Proteomes" id="UP000692954"/>
    </source>
</evidence>
<dbReference type="Proteomes" id="UP000692954">
    <property type="component" value="Unassembled WGS sequence"/>
</dbReference>
<sequence>MLIKNQQNFRVYKTKMIINKQQQSYNIEMNPIGLDLFQQDSCQNEYYQNEQISDHFYQFPCQSQNIQPTTAMTKYETVKINEEDIKYKNLPKMIGNNIVKWIKKYKYNSKNQSIPEGLKKLIELREKEKQSKIKIKDLRDSISAEQESQMVFKEYIADQLYLDLVFSNKISDPFSYVPGISNYYSAAEEPEKMKGNYMMKKEFIDQ</sequence>
<dbReference type="AlphaFoldDB" id="A0A8S1PJ43"/>
<protein>
    <submittedName>
        <fullName evidence="1">Uncharacterized protein</fullName>
    </submittedName>
</protein>
<keyword evidence="2" id="KW-1185">Reference proteome</keyword>
<comment type="caution">
    <text evidence="1">The sequence shown here is derived from an EMBL/GenBank/DDBJ whole genome shotgun (WGS) entry which is preliminary data.</text>
</comment>
<dbReference type="EMBL" id="CAJJDN010000079">
    <property type="protein sequence ID" value="CAD8103207.1"/>
    <property type="molecule type" value="Genomic_DNA"/>
</dbReference>
<organism evidence="1 2">
    <name type="scientific">Paramecium sonneborni</name>
    <dbReference type="NCBI Taxonomy" id="65129"/>
    <lineage>
        <taxon>Eukaryota</taxon>
        <taxon>Sar</taxon>
        <taxon>Alveolata</taxon>
        <taxon>Ciliophora</taxon>
        <taxon>Intramacronucleata</taxon>
        <taxon>Oligohymenophorea</taxon>
        <taxon>Peniculida</taxon>
        <taxon>Parameciidae</taxon>
        <taxon>Paramecium</taxon>
    </lineage>
</organism>
<evidence type="ECO:0000313" key="1">
    <source>
        <dbReference type="EMBL" id="CAD8103207.1"/>
    </source>
</evidence>
<dbReference type="OrthoDB" id="306282at2759"/>
<reference evidence="1" key="1">
    <citation type="submission" date="2021-01" db="EMBL/GenBank/DDBJ databases">
        <authorList>
            <consortium name="Genoscope - CEA"/>
            <person name="William W."/>
        </authorList>
    </citation>
    <scope>NUCLEOTIDE SEQUENCE</scope>
</reference>